<name>G0EC72_PYRF1</name>
<dbReference type="HOGENOM" id="CLU_619145_0_0_2"/>
<sequence>MPRLPRRATLLLLGLLGLSTLINVYDYRVFRNWFIASQLLGVFNLYAAAPVLGHEFRVVYPPLAPLLFLASLAFIAAIYPSYVMSTIPAIPIRAALKAPIIALLYVGYSVLERRVGPDAAKLFIFNIVVLAVINVYSFDIPATVAALLAIYSGASSPVLAAALTATATLLKQSFALLVLPLTLYYATKRDWRSLGLFATSYTTIILCVTLPFLVFSGFTPLLDYLLLFHAERLPQGVSIWMLPLLLSGYNIKVGKTLSSYWVIPFVALLAIGLYRVRHVLDAPEGLEVATTLVLLAFLATSKVLNPQYMVWPIPFLAALAARGKARRAYKLYTIAALLEVFYPVLYITSAAVVAKPFFLEEEARWAPASMAVGLVEDSLPEIGTLLLAVLRSQPFYSLFELVYTAWPFIHACLALAYTTLMLLVFVDVINAAKLRPSE</sequence>
<dbReference type="OrthoDB" id="18949at2157"/>
<feature type="transmembrane region" description="Helical" evidence="1">
    <location>
        <begin position="123"/>
        <end position="152"/>
    </location>
</feature>
<dbReference type="KEGG" id="pfm:Pyrfu_1585"/>
<feature type="transmembrane region" description="Helical" evidence="1">
    <location>
        <begin position="193"/>
        <end position="213"/>
    </location>
</feature>
<dbReference type="eggNOG" id="arCOG06688">
    <property type="taxonomic scope" value="Archaea"/>
</dbReference>
<evidence type="ECO:0000313" key="3">
    <source>
        <dbReference type="Proteomes" id="UP000001037"/>
    </source>
</evidence>
<keyword evidence="3" id="KW-1185">Reference proteome</keyword>
<dbReference type="AlphaFoldDB" id="G0EC72"/>
<dbReference type="GeneID" id="11138772"/>
<dbReference type="InParanoid" id="G0EC72"/>
<protein>
    <recommendedName>
        <fullName evidence="4">DUF2029 domain-containing protein</fullName>
    </recommendedName>
</protein>
<feature type="transmembrane region" description="Helical" evidence="1">
    <location>
        <begin position="233"/>
        <end position="251"/>
    </location>
</feature>
<accession>G0EC72</accession>
<keyword evidence="1" id="KW-1133">Transmembrane helix</keyword>
<evidence type="ECO:0008006" key="4">
    <source>
        <dbReference type="Google" id="ProtNLM"/>
    </source>
</evidence>
<dbReference type="RefSeq" id="WP_014027119.1">
    <property type="nucleotide sequence ID" value="NC_015931.1"/>
</dbReference>
<feature type="transmembrane region" description="Helical" evidence="1">
    <location>
        <begin position="331"/>
        <end position="354"/>
    </location>
</feature>
<keyword evidence="1" id="KW-0812">Transmembrane</keyword>
<feature type="transmembrane region" description="Helical" evidence="1">
    <location>
        <begin position="288"/>
        <end position="310"/>
    </location>
</feature>
<feature type="transmembrane region" description="Helical" evidence="1">
    <location>
        <begin position="158"/>
        <end position="186"/>
    </location>
</feature>
<gene>
    <name evidence="2" type="ordered locus">Pyrfu_1585</name>
</gene>
<feature type="transmembrane region" description="Helical" evidence="1">
    <location>
        <begin position="258"/>
        <end position="276"/>
    </location>
</feature>
<reference evidence="2 3" key="1">
    <citation type="journal article" date="2011" name="Stand. Genomic Sci.">
        <title>Complete genome sequence of the hyperthermophilic chemolithoautotroph Pyrolobus fumarii type strain (1A).</title>
        <authorList>
            <person name="Anderson I."/>
            <person name="Goker M."/>
            <person name="Nolan M."/>
            <person name="Lucas S."/>
            <person name="Hammon N."/>
            <person name="Deshpande S."/>
            <person name="Cheng J.F."/>
            <person name="Tapia R."/>
            <person name="Han C."/>
            <person name="Goodwin L."/>
            <person name="Pitluck S."/>
            <person name="Huntemann M."/>
            <person name="Liolios K."/>
            <person name="Ivanova N."/>
            <person name="Pagani I."/>
            <person name="Mavromatis K."/>
            <person name="Ovchinikova G."/>
            <person name="Pati A."/>
            <person name="Chen A."/>
            <person name="Palaniappan K."/>
            <person name="Land M."/>
            <person name="Hauser L."/>
            <person name="Brambilla E.M."/>
            <person name="Huber H."/>
            <person name="Yasawong M."/>
            <person name="Rohde M."/>
            <person name="Spring S."/>
            <person name="Abt B."/>
            <person name="Sikorski J."/>
            <person name="Wirth R."/>
            <person name="Detter J.C."/>
            <person name="Woyke T."/>
            <person name="Bristow J."/>
            <person name="Eisen J.A."/>
            <person name="Markowitz V."/>
            <person name="Hugenholtz P."/>
            <person name="Kyrpides N.C."/>
            <person name="Klenk H.P."/>
            <person name="Lapidus A."/>
        </authorList>
    </citation>
    <scope>NUCLEOTIDE SEQUENCE [LARGE SCALE GENOMIC DNA]</scope>
    <source>
        <strain evidence="3">DSM 11204 / 1A</strain>
    </source>
</reference>
<evidence type="ECO:0000313" key="2">
    <source>
        <dbReference type="EMBL" id="AEM39442.1"/>
    </source>
</evidence>
<dbReference type="Proteomes" id="UP000001037">
    <property type="component" value="Chromosome"/>
</dbReference>
<dbReference type="EMBL" id="CP002838">
    <property type="protein sequence ID" value="AEM39442.1"/>
    <property type="molecule type" value="Genomic_DNA"/>
</dbReference>
<keyword evidence="1" id="KW-0472">Membrane</keyword>
<feature type="transmembrane region" description="Helical" evidence="1">
    <location>
        <begin position="34"/>
        <end position="52"/>
    </location>
</feature>
<proteinExistence type="predicted"/>
<feature type="transmembrane region" description="Helical" evidence="1">
    <location>
        <begin position="64"/>
        <end position="82"/>
    </location>
</feature>
<organism evidence="2 3">
    <name type="scientific">Pyrolobus fumarii (strain DSM 11204 / 1A)</name>
    <dbReference type="NCBI Taxonomy" id="694429"/>
    <lineage>
        <taxon>Archaea</taxon>
        <taxon>Thermoproteota</taxon>
        <taxon>Thermoprotei</taxon>
        <taxon>Desulfurococcales</taxon>
        <taxon>Pyrodictiaceae</taxon>
        <taxon>Pyrolobus</taxon>
    </lineage>
</organism>
<evidence type="ECO:0000256" key="1">
    <source>
        <dbReference type="SAM" id="Phobius"/>
    </source>
</evidence>
<dbReference type="STRING" id="694429.Pyrfu_1585"/>
<feature type="transmembrane region" description="Helical" evidence="1">
    <location>
        <begin position="408"/>
        <end position="429"/>
    </location>
</feature>
<feature type="transmembrane region" description="Helical" evidence="1">
    <location>
        <begin position="94"/>
        <end position="111"/>
    </location>
</feature>